<reference evidence="20 21" key="1">
    <citation type="submission" date="2019-08" db="EMBL/GenBank/DDBJ databases">
        <title>Sphingorhabdus soil sp. nov., isolated from arctic soil.</title>
        <authorList>
            <person name="Liu Y."/>
        </authorList>
    </citation>
    <scope>NUCLEOTIDE SEQUENCE [LARGE SCALE GENOMIC DNA]</scope>
    <source>
        <strain evidence="20 21">D-2Q-5-6</strain>
    </source>
</reference>
<dbReference type="PANTHER" id="PTHR46382">
    <property type="entry name" value="PHOSPHATIDATE CYTIDYLYLTRANSFERASE"/>
    <property type="match status" value="1"/>
</dbReference>
<proteinExistence type="inferred from homology"/>
<evidence type="ECO:0000256" key="16">
    <source>
        <dbReference type="ARBA" id="ARBA00023209"/>
    </source>
</evidence>
<evidence type="ECO:0000256" key="9">
    <source>
        <dbReference type="ARBA" id="ARBA00022516"/>
    </source>
</evidence>
<keyword evidence="14" id="KW-0443">Lipid metabolism</keyword>
<feature type="transmembrane region" description="Helical" evidence="19">
    <location>
        <begin position="71"/>
        <end position="91"/>
    </location>
</feature>
<evidence type="ECO:0000256" key="19">
    <source>
        <dbReference type="SAM" id="Phobius"/>
    </source>
</evidence>
<feature type="transmembrane region" description="Helical" evidence="19">
    <location>
        <begin position="98"/>
        <end position="117"/>
    </location>
</feature>
<keyword evidence="17" id="KW-1208">Phospholipid metabolism</keyword>
<evidence type="ECO:0000256" key="14">
    <source>
        <dbReference type="ARBA" id="ARBA00023098"/>
    </source>
</evidence>
<dbReference type="RefSeq" id="WP_147122768.1">
    <property type="nucleotide sequence ID" value="NZ_VOPY01000002.1"/>
</dbReference>
<evidence type="ECO:0000313" key="21">
    <source>
        <dbReference type="Proteomes" id="UP000321129"/>
    </source>
</evidence>
<evidence type="ECO:0000256" key="15">
    <source>
        <dbReference type="ARBA" id="ARBA00023136"/>
    </source>
</evidence>
<comment type="pathway">
    <text evidence="3 18">Phospholipid metabolism; CDP-diacylglycerol biosynthesis; CDP-diacylglycerol from sn-glycerol 3-phosphate: step 3/3.</text>
</comment>
<feature type="transmembrane region" description="Helical" evidence="19">
    <location>
        <begin position="137"/>
        <end position="159"/>
    </location>
</feature>
<feature type="transmembrane region" description="Helical" evidence="19">
    <location>
        <begin position="21"/>
        <end position="51"/>
    </location>
</feature>
<comment type="similarity">
    <text evidence="5 18">Belongs to the CDS family.</text>
</comment>
<dbReference type="Pfam" id="PF01148">
    <property type="entry name" value="CTP_transf_1"/>
    <property type="match status" value="1"/>
</dbReference>
<keyword evidence="8" id="KW-1003">Cell membrane</keyword>
<evidence type="ECO:0000256" key="5">
    <source>
        <dbReference type="ARBA" id="ARBA00010185"/>
    </source>
</evidence>
<accession>A0A5C6U7N2</accession>
<comment type="catalytic activity">
    <reaction evidence="1 18">
        <text>a 1,2-diacyl-sn-glycero-3-phosphate + CTP + H(+) = a CDP-1,2-diacyl-sn-glycerol + diphosphate</text>
        <dbReference type="Rhea" id="RHEA:16229"/>
        <dbReference type="ChEBI" id="CHEBI:15378"/>
        <dbReference type="ChEBI" id="CHEBI:33019"/>
        <dbReference type="ChEBI" id="CHEBI:37563"/>
        <dbReference type="ChEBI" id="CHEBI:58332"/>
        <dbReference type="ChEBI" id="CHEBI:58608"/>
        <dbReference type="EC" id="2.7.7.41"/>
    </reaction>
</comment>
<evidence type="ECO:0000256" key="3">
    <source>
        <dbReference type="ARBA" id="ARBA00005119"/>
    </source>
</evidence>
<feature type="transmembrane region" description="Helical" evidence="19">
    <location>
        <begin position="216"/>
        <end position="232"/>
    </location>
</feature>
<dbReference type="PROSITE" id="PS01315">
    <property type="entry name" value="CDS"/>
    <property type="match status" value="1"/>
</dbReference>
<keyword evidence="9" id="KW-0444">Lipid biosynthesis</keyword>
<evidence type="ECO:0000256" key="7">
    <source>
        <dbReference type="ARBA" id="ARBA00019373"/>
    </source>
</evidence>
<comment type="subcellular location">
    <subcellularLocation>
        <location evidence="2">Cell membrane</location>
        <topology evidence="2">Multi-pass membrane protein</topology>
    </subcellularLocation>
</comment>
<evidence type="ECO:0000256" key="13">
    <source>
        <dbReference type="ARBA" id="ARBA00022989"/>
    </source>
</evidence>
<sequence length="233" mass="24011">MNDDAAKARTAKKSDLGVRAASAVVMIAVAGLAIWLGGLVFTAFAAAVALGVLWEWNRLAGKIAQSGVARVLWLLGGIVYVGVAVAALVLLREFDRGMLLVGSVIALVAAIDIGAYAAGRTFGGPKIAPSISPSKTWAGLIGAAIAASLVFIFILAPLVDTRFMRGLGVLVAGGIATAVIAQVGDFFESWMKRRAGVKDSSQLIPGHGGLFDRVDGLLAVLFVGVVVHLGMFL</sequence>
<organism evidence="20 21">
    <name type="scientific">Flavisphingopyxis soli</name>
    <dbReference type="NCBI Taxonomy" id="2601267"/>
    <lineage>
        <taxon>Bacteria</taxon>
        <taxon>Pseudomonadati</taxon>
        <taxon>Pseudomonadota</taxon>
        <taxon>Alphaproteobacteria</taxon>
        <taxon>Sphingomonadales</taxon>
        <taxon>Sphingopyxidaceae</taxon>
        <taxon>Flavisphingopyxis</taxon>
    </lineage>
</organism>
<dbReference type="GO" id="GO:0004605">
    <property type="term" value="F:phosphatidate cytidylyltransferase activity"/>
    <property type="evidence" value="ECO:0007669"/>
    <property type="project" value="UniProtKB-EC"/>
</dbReference>
<keyword evidence="16" id="KW-0594">Phospholipid biosynthesis</keyword>
<dbReference type="OrthoDB" id="9799199at2"/>
<gene>
    <name evidence="20" type="ORF">FSZ31_07515</name>
</gene>
<evidence type="ECO:0000313" key="20">
    <source>
        <dbReference type="EMBL" id="TXC68814.1"/>
    </source>
</evidence>
<dbReference type="PANTHER" id="PTHR46382:SF1">
    <property type="entry name" value="PHOSPHATIDATE CYTIDYLYLTRANSFERASE"/>
    <property type="match status" value="1"/>
</dbReference>
<dbReference type="EC" id="2.7.7.41" evidence="6 18"/>
<dbReference type="InterPro" id="IPR000374">
    <property type="entry name" value="PC_trans"/>
</dbReference>
<evidence type="ECO:0000256" key="1">
    <source>
        <dbReference type="ARBA" id="ARBA00001698"/>
    </source>
</evidence>
<dbReference type="UniPathway" id="UPA00557">
    <property type="reaction ID" value="UER00614"/>
</dbReference>
<evidence type="ECO:0000256" key="8">
    <source>
        <dbReference type="ARBA" id="ARBA00022475"/>
    </source>
</evidence>
<keyword evidence="12 18" id="KW-0548">Nucleotidyltransferase</keyword>
<dbReference type="GO" id="GO:0016024">
    <property type="term" value="P:CDP-diacylglycerol biosynthetic process"/>
    <property type="evidence" value="ECO:0007669"/>
    <property type="project" value="UniProtKB-UniPathway"/>
</dbReference>
<dbReference type="AlphaFoldDB" id="A0A5C6U7N2"/>
<evidence type="ECO:0000256" key="17">
    <source>
        <dbReference type="ARBA" id="ARBA00023264"/>
    </source>
</evidence>
<keyword evidence="10 18" id="KW-0808">Transferase</keyword>
<evidence type="ECO:0000256" key="4">
    <source>
        <dbReference type="ARBA" id="ARBA00005189"/>
    </source>
</evidence>
<evidence type="ECO:0000256" key="2">
    <source>
        <dbReference type="ARBA" id="ARBA00004651"/>
    </source>
</evidence>
<protein>
    <recommendedName>
        <fullName evidence="7 18">Phosphatidate cytidylyltransferase</fullName>
        <ecNumber evidence="6 18">2.7.7.41</ecNumber>
    </recommendedName>
</protein>
<keyword evidence="21" id="KW-1185">Reference proteome</keyword>
<dbReference type="Proteomes" id="UP000321129">
    <property type="component" value="Unassembled WGS sequence"/>
</dbReference>
<evidence type="ECO:0000256" key="11">
    <source>
        <dbReference type="ARBA" id="ARBA00022692"/>
    </source>
</evidence>
<dbReference type="GO" id="GO:0005886">
    <property type="term" value="C:plasma membrane"/>
    <property type="evidence" value="ECO:0007669"/>
    <property type="project" value="UniProtKB-SubCell"/>
</dbReference>
<keyword evidence="13 19" id="KW-1133">Transmembrane helix</keyword>
<evidence type="ECO:0000256" key="18">
    <source>
        <dbReference type="RuleBase" id="RU003938"/>
    </source>
</evidence>
<dbReference type="EMBL" id="VOPY01000002">
    <property type="protein sequence ID" value="TXC68814.1"/>
    <property type="molecule type" value="Genomic_DNA"/>
</dbReference>
<keyword evidence="15 19" id="KW-0472">Membrane</keyword>
<comment type="caution">
    <text evidence="20">The sequence shown here is derived from an EMBL/GenBank/DDBJ whole genome shotgun (WGS) entry which is preliminary data.</text>
</comment>
<name>A0A5C6U7N2_9SPHN</name>
<evidence type="ECO:0000256" key="12">
    <source>
        <dbReference type="ARBA" id="ARBA00022695"/>
    </source>
</evidence>
<keyword evidence="11 18" id="KW-0812">Transmembrane</keyword>
<comment type="pathway">
    <text evidence="4">Lipid metabolism.</text>
</comment>
<evidence type="ECO:0000256" key="10">
    <source>
        <dbReference type="ARBA" id="ARBA00022679"/>
    </source>
</evidence>
<feature type="transmembrane region" description="Helical" evidence="19">
    <location>
        <begin position="166"/>
        <end position="184"/>
    </location>
</feature>
<evidence type="ECO:0000256" key="6">
    <source>
        <dbReference type="ARBA" id="ARBA00012487"/>
    </source>
</evidence>